<organism evidence="2 3">
    <name type="scientific">Romboutsia hominis</name>
    <dbReference type="NCBI Taxonomy" id="1507512"/>
    <lineage>
        <taxon>Bacteria</taxon>
        <taxon>Bacillati</taxon>
        <taxon>Bacillota</taxon>
        <taxon>Clostridia</taxon>
        <taxon>Peptostreptococcales</taxon>
        <taxon>Peptostreptococcaceae</taxon>
        <taxon>Romboutsia</taxon>
    </lineage>
</organism>
<dbReference type="AlphaFoldDB" id="A0A2P2BQB1"/>
<evidence type="ECO:0000313" key="3">
    <source>
        <dbReference type="Proteomes" id="UP000245695"/>
    </source>
</evidence>
<feature type="domain" description="DUF1540" evidence="1">
    <location>
        <begin position="88"/>
        <end position="120"/>
    </location>
</feature>
<protein>
    <recommendedName>
        <fullName evidence="1">DUF1540 domain-containing protein</fullName>
    </recommendedName>
</protein>
<dbReference type="KEGG" id="rhom:FRIFI_0998"/>
<evidence type="ECO:0000313" key="2">
    <source>
        <dbReference type="EMBL" id="CEI72538.1"/>
    </source>
</evidence>
<name>A0A2P2BQB1_9FIRM</name>
<dbReference type="Pfam" id="PF07561">
    <property type="entry name" value="DUF1540"/>
    <property type="match status" value="2"/>
</dbReference>
<keyword evidence="3" id="KW-1185">Reference proteome</keyword>
<dbReference type="Proteomes" id="UP000245695">
    <property type="component" value="Chromosome 1"/>
</dbReference>
<dbReference type="RefSeq" id="WP_166505179.1">
    <property type="nucleotide sequence ID" value="NZ_LN650648.1"/>
</dbReference>
<sequence>MQSGNLKCNATDCIHNINYDCKAGAIHVSGLGAVEVKGTSCTSFVDKESSSLVNSLAGSPNEKESFFNSSNNSFVNSTGDSTTKPSDIKCEAHNCRYNENKKCYAEYVEIDKVDVYCNSFDYGGHI</sequence>
<dbReference type="InterPro" id="IPR011437">
    <property type="entry name" value="DUF1540"/>
</dbReference>
<dbReference type="EMBL" id="LN650648">
    <property type="protein sequence ID" value="CEI72538.1"/>
    <property type="molecule type" value="Genomic_DNA"/>
</dbReference>
<proteinExistence type="predicted"/>
<evidence type="ECO:0000259" key="1">
    <source>
        <dbReference type="Pfam" id="PF07561"/>
    </source>
</evidence>
<accession>A0A2P2BQB1</accession>
<gene>
    <name evidence="2" type="ORF">FRIFI_0998</name>
</gene>
<feature type="domain" description="DUF1540" evidence="1">
    <location>
        <begin position="7"/>
        <end position="44"/>
    </location>
</feature>
<reference evidence="2 3" key="1">
    <citation type="submission" date="2014-09" db="EMBL/GenBank/DDBJ databases">
        <authorList>
            <person name="Hornung B.V."/>
        </authorList>
    </citation>
    <scope>NUCLEOTIDE SEQUENCE [LARGE SCALE GENOMIC DNA]</scope>
    <source>
        <strain evidence="2 3">FRIFI</strain>
    </source>
</reference>